<evidence type="ECO:0000313" key="5">
    <source>
        <dbReference type="EMBL" id="NYE45134.1"/>
    </source>
</evidence>
<dbReference type="UniPathway" id="UPA00258">
    <property type="reaction ID" value="UER00370"/>
</dbReference>
<evidence type="ECO:0000256" key="4">
    <source>
        <dbReference type="SAM" id="MobiDB-lite"/>
    </source>
</evidence>
<comment type="subcellular location">
    <subcellularLocation>
        <location evidence="3">Cytoplasm</location>
    </subcellularLocation>
</comment>
<dbReference type="GO" id="GO:0043419">
    <property type="term" value="P:urea catabolic process"/>
    <property type="evidence" value="ECO:0007669"/>
    <property type="project" value="UniProtKB-UniRule"/>
</dbReference>
<organism evidence="5 6">
    <name type="scientific">Spinactinospora alkalitolerans</name>
    <dbReference type="NCBI Taxonomy" id="687207"/>
    <lineage>
        <taxon>Bacteria</taxon>
        <taxon>Bacillati</taxon>
        <taxon>Actinomycetota</taxon>
        <taxon>Actinomycetes</taxon>
        <taxon>Streptosporangiales</taxon>
        <taxon>Nocardiopsidaceae</taxon>
        <taxon>Spinactinospora</taxon>
    </lineage>
</organism>
<dbReference type="CDD" id="cd00407">
    <property type="entry name" value="Urease_beta"/>
    <property type="match status" value="1"/>
</dbReference>
<dbReference type="EC" id="3.5.1.5" evidence="3"/>
<dbReference type="NCBIfam" id="NF009682">
    <property type="entry name" value="PRK13203.1"/>
    <property type="match status" value="1"/>
</dbReference>
<comment type="catalytic activity">
    <reaction evidence="2 3">
        <text>urea + 2 H2O + H(+) = hydrogencarbonate + 2 NH4(+)</text>
        <dbReference type="Rhea" id="RHEA:20557"/>
        <dbReference type="ChEBI" id="CHEBI:15377"/>
        <dbReference type="ChEBI" id="CHEBI:15378"/>
        <dbReference type="ChEBI" id="CHEBI:16199"/>
        <dbReference type="ChEBI" id="CHEBI:17544"/>
        <dbReference type="ChEBI" id="CHEBI:28938"/>
        <dbReference type="EC" id="3.5.1.5"/>
    </reaction>
</comment>
<dbReference type="Proteomes" id="UP000589036">
    <property type="component" value="Unassembled WGS sequence"/>
</dbReference>
<comment type="similarity">
    <text evidence="3">Belongs to the urease beta subunit family.</text>
</comment>
<dbReference type="InterPro" id="IPR002019">
    <property type="entry name" value="Urease_beta-like"/>
</dbReference>
<comment type="pathway">
    <text evidence="3">Nitrogen metabolism; urea degradation; CO(2) and NH(3) from urea (urease route): step 1/1.</text>
</comment>
<proteinExistence type="inferred from homology"/>
<dbReference type="Gene3D" id="2.10.150.10">
    <property type="entry name" value="Urease, beta subunit"/>
    <property type="match status" value="1"/>
</dbReference>
<name>A0A852TSL9_9ACTN</name>
<gene>
    <name evidence="3" type="primary">ureB</name>
    <name evidence="5" type="ORF">HDA32_000254</name>
</gene>
<sequence>MVVPGQWLLSEEPVEINAGRRTVRLRVRNTGDRPVQIGSHYHFFEANRVLDFDRSRALGMRLNVPAGQTSRFEAGDEREVELVEYGGARRVIGFSGITDGAVTARWTAERALERVRDQGFTGAAARGESDASASDGAEERK</sequence>
<dbReference type="PANTHER" id="PTHR33569:SF1">
    <property type="entry name" value="UREASE"/>
    <property type="match status" value="1"/>
</dbReference>
<accession>A0A852TSL9</accession>
<dbReference type="InterPro" id="IPR036461">
    <property type="entry name" value="Urease_betasu_sf"/>
</dbReference>
<dbReference type="GO" id="GO:0009039">
    <property type="term" value="F:urease activity"/>
    <property type="evidence" value="ECO:0007669"/>
    <property type="project" value="UniProtKB-UniRule"/>
</dbReference>
<dbReference type="PANTHER" id="PTHR33569">
    <property type="entry name" value="UREASE"/>
    <property type="match status" value="1"/>
</dbReference>
<evidence type="ECO:0000256" key="1">
    <source>
        <dbReference type="ARBA" id="ARBA00022801"/>
    </source>
</evidence>
<keyword evidence="6" id="KW-1185">Reference proteome</keyword>
<dbReference type="SUPFAM" id="SSF51278">
    <property type="entry name" value="Urease, beta-subunit"/>
    <property type="match status" value="1"/>
</dbReference>
<dbReference type="NCBIfam" id="TIGR00192">
    <property type="entry name" value="urease_beta"/>
    <property type="match status" value="1"/>
</dbReference>
<dbReference type="InterPro" id="IPR050069">
    <property type="entry name" value="Urease_subunit"/>
</dbReference>
<dbReference type="RefSeq" id="WP_179641415.1">
    <property type="nucleotide sequence ID" value="NZ_BAAAYY010000005.1"/>
</dbReference>
<dbReference type="EMBL" id="JACCCC010000001">
    <property type="protein sequence ID" value="NYE45134.1"/>
    <property type="molecule type" value="Genomic_DNA"/>
</dbReference>
<keyword evidence="3" id="KW-0963">Cytoplasm</keyword>
<reference evidence="5 6" key="1">
    <citation type="submission" date="2020-07" db="EMBL/GenBank/DDBJ databases">
        <title>Sequencing the genomes of 1000 actinobacteria strains.</title>
        <authorList>
            <person name="Klenk H.-P."/>
        </authorList>
    </citation>
    <scope>NUCLEOTIDE SEQUENCE [LARGE SCALE GENOMIC DNA]</scope>
    <source>
        <strain evidence="5 6">CXB654</strain>
    </source>
</reference>
<dbReference type="HAMAP" id="MF_01954">
    <property type="entry name" value="Urease_beta"/>
    <property type="match status" value="1"/>
</dbReference>
<dbReference type="AlphaFoldDB" id="A0A852TSL9"/>
<dbReference type="Pfam" id="PF00699">
    <property type="entry name" value="Urease_beta"/>
    <property type="match status" value="1"/>
</dbReference>
<evidence type="ECO:0000256" key="2">
    <source>
        <dbReference type="ARBA" id="ARBA00047778"/>
    </source>
</evidence>
<dbReference type="FunFam" id="2.10.150.10:FF:000001">
    <property type="entry name" value="Urease subunit beta"/>
    <property type="match status" value="1"/>
</dbReference>
<comment type="caution">
    <text evidence="5">The sequence shown here is derived from an EMBL/GenBank/DDBJ whole genome shotgun (WGS) entry which is preliminary data.</text>
</comment>
<comment type="subunit">
    <text evidence="3">Heterotrimer of UreA (gamma), UreB (beta) and UreC (alpha) subunits. Three heterotrimers associate to form the active enzyme.</text>
</comment>
<protein>
    <recommendedName>
        <fullName evidence="3">Urease subunit beta</fullName>
        <ecNumber evidence="3">3.5.1.5</ecNumber>
    </recommendedName>
    <alternativeName>
        <fullName evidence="3">Urea amidohydrolase subunit beta</fullName>
    </alternativeName>
</protein>
<evidence type="ECO:0000313" key="6">
    <source>
        <dbReference type="Proteomes" id="UP000589036"/>
    </source>
</evidence>
<evidence type="ECO:0000256" key="3">
    <source>
        <dbReference type="HAMAP-Rule" id="MF_01954"/>
    </source>
</evidence>
<keyword evidence="1 3" id="KW-0378">Hydrolase</keyword>
<feature type="region of interest" description="Disordered" evidence="4">
    <location>
        <begin position="119"/>
        <end position="141"/>
    </location>
</feature>
<dbReference type="GO" id="GO:0035550">
    <property type="term" value="C:urease complex"/>
    <property type="evidence" value="ECO:0007669"/>
    <property type="project" value="InterPro"/>
</dbReference>